<feature type="compositionally biased region" description="Low complexity" evidence="1">
    <location>
        <begin position="130"/>
        <end position="140"/>
    </location>
</feature>
<dbReference type="WBParaSite" id="MBELARI_LOCUS21861">
    <property type="protein sequence ID" value="MBELARI_LOCUS21861"/>
    <property type="gene ID" value="MBELARI_LOCUS21861"/>
</dbReference>
<sequence>MTALYCRIPSNYGLPAMVAEEVLRCPKCSDRLIPQLLDINEQGEQNVWWVCAAMNENPKSCNFPLAMPPDVFWVKRTARDIRMNIIPRPKITKLPKKFHYLYPGLFSSRESSRSSHSSSLRSKKRKALTRSDGISAGSSDSGHRPLTPMISSERSIFLVTQEEVTPVANVSLDNSAFMIDKMTEPLSTSFATVSESPQRCVSPGIGELFATPPQSSKKGVVEIVDQANVSTTGNRIAQDAKKLEKRLHKPLNTLQQRNVSRRQAKGLTLAPAPMILKATTPFEKTKAALTLMHSAPTEIPESFIQASRKLAVAGGYKQRISQWNRNSAVDHLRSEHRSKPQKLIKRPRGDADYMVRNNADEMELPKPENENMQHIEMEVRHRLTAKMLQYGYGGGKAADEMNYLMGHEYGEQSMASQTSELSNSQEQQVVSMQPVKNEEAMEQIEHENWFNEVDNLDLSVYGEQSNSNRWSTLTQASTSTTEVFSGAFEDSITDDDQFDDLYPWNHHG</sequence>
<evidence type="ECO:0000313" key="2">
    <source>
        <dbReference type="Proteomes" id="UP000887575"/>
    </source>
</evidence>
<evidence type="ECO:0000256" key="1">
    <source>
        <dbReference type="SAM" id="MobiDB-lite"/>
    </source>
</evidence>
<organism evidence="2 3">
    <name type="scientific">Mesorhabditis belari</name>
    <dbReference type="NCBI Taxonomy" id="2138241"/>
    <lineage>
        <taxon>Eukaryota</taxon>
        <taxon>Metazoa</taxon>
        <taxon>Ecdysozoa</taxon>
        <taxon>Nematoda</taxon>
        <taxon>Chromadorea</taxon>
        <taxon>Rhabditida</taxon>
        <taxon>Rhabditina</taxon>
        <taxon>Rhabditomorpha</taxon>
        <taxon>Rhabditoidea</taxon>
        <taxon>Rhabditidae</taxon>
        <taxon>Mesorhabditinae</taxon>
        <taxon>Mesorhabditis</taxon>
    </lineage>
</organism>
<dbReference type="AlphaFoldDB" id="A0AAF3J7X8"/>
<evidence type="ECO:0000313" key="3">
    <source>
        <dbReference type="WBParaSite" id="MBELARI_LOCUS21861"/>
    </source>
</evidence>
<proteinExistence type="predicted"/>
<feature type="compositionally biased region" description="Low complexity" evidence="1">
    <location>
        <begin position="108"/>
        <end position="120"/>
    </location>
</feature>
<keyword evidence="2" id="KW-1185">Reference proteome</keyword>
<protein>
    <submittedName>
        <fullName evidence="3">Uncharacterized protein</fullName>
    </submittedName>
</protein>
<reference evidence="3" key="1">
    <citation type="submission" date="2024-02" db="UniProtKB">
        <authorList>
            <consortium name="WormBaseParasite"/>
        </authorList>
    </citation>
    <scope>IDENTIFICATION</scope>
</reference>
<feature type="region of interest" description="Disordered" evidence="1">
    <location>
        <begin position="108"/>
        <end position="147"/>
    </location>
</feature>
<dbReference type="Proteomes" id="UP000887575">
    <property type="component" value="Unassembled WGS sequence"/>
</dbReference>
<accession>A0AAF3J7X8</accession>
<name>A0AAF3J7X8_9BILA</name>